<keyword evidence="2" id="KW-0255">Endonuclease</keyword>
<dbReference type="RefSeq" id="WP_330505809.1">
    <property type="nucleotide sequence ID" value="NZ_JAZDUE010000012.1"/>
</dbReference>
<evidence type="ECO:0000313" key="2">
    <source>
        <dbReference type="EMBL" id="MEE4024439.1"/>
    </source>
</evidence>
<dbReference type="Pfam" id="PF21725">
    <property type="entry name" value="T7SS_signal"/>
    <property type="match status" value="1"/>
</dbReference>
<dbReference type="GO" id="GO:0004519">
    <property type="term" value="F:endonuclease activity"/>
    <property type="evidence" value="ECO:0007669"/>
    <property type="project" value="UniProtKB-KW"/>
</dbReference>
<organism evidence="2 3">
    <name type="scientific">Gordonia prachuapensis</name>
    <dbReference type="NCBI Taxonomy" id="3115651"/>
    <lineage>
        <taxon>Bacteria</taxon>
        <taxon>Bacillati</taxon>
        <taxon>Actinomycetota</taxon>
        <taxon>Actinomycetes</taxon>
        <taxon>Mycobacteriales</taxon>
        <taxon>Gordoniaceae</taxon>
        <taxon>Gordonia</taxon>
    </lineage>
</organism>
<accession>A0ABU7MXA9</accession>
<sequence length="428" mass="45685">MAELGETSDPKALIPGDADAIDENAVAIGGRGNSMALAGLALRGINTGDYWDGEGAEAFREVFKQEPVKWLEAADAFINTGRTLGQYAGVVRWAQSEAQGAIDMYDEAQRATAQAVTDYNNAVISANASNTANAAAGSPVRVTVPPFDDPGIEGRAAAQAKLTHARQQLRDAGDTAADNVRSQLEKAPEGPEKRSGIWDYIKEFGGGLGDWVTGSWDALKTIFTTNPIDSATGIWNAISQDPKQFGKDLIDWDTWAENPARAAGRVVPDAILTVATAGAGSVARRGAVESVEAGADVADSASHAVPNGPTLQMKYKDTWTDAQRAEMDRKIDSFNEKVKESGFERQPGPFVRDPKVREEFLESQGLTRPPTGLQVDHVRDLQAGGVDEVSNLQLLDGSVNTSFGSQLRNLMSQQPPGTVFGAVEMLRE</sequence>
<feature type="domain" description="Putative T7SS secretion signal" evidence="1">
    <location>
        <begin position="3"/>
        <end position="191"/>
    </location>
</feature>
<dbReference type="InterPro" id="IPR049082">
    <property type="entry name" value="T7SS_signal"/>
</dbReference>
<keyword evidence="2" id="KW-0540">Nuclease</keyword>
<proteinExistence type="predicted"/>
<gene>
    <name evidence="2" type="ORF">V1Y59_15240</name>
</gene>
<protein>
    <submittedName>
        <fullName evidence="2">HNH endonuclease signature motif containing protein</fullName>
    </submittedName>
</protein>
<dbReference type="EMBL" id="JAZDUE010000012">
    <property type="protein sequence ID" value="MEE4024439.1"/>
    <property type="molecule type" value="Genomic_DNA"/>
</dbReference>
<dbReference type="InterPro" id="IPR003615">
    <property type="entry name" value="HNH_nuc"/>
</dbReference>
<name>A0ABU7MXA9_9ACTN</name>
<keyword evidence="3" id="KW-1185">Reference proteome</keyword>
<dbReference type="CDD" id="cd00085">
    <property type="entry name" value="HNHc"/>
    <property type="match status" value="1"/>
</dbReference>
<reference evidence="2 3" key="1">
    <citation type="submission" date="2024-01" db="EMBL/GenBank/DDBJ databases">
        <title>Draft genome sequence of Gordonia sp. PKS22-38.</title>
        <authorList>
            <person name="Suphannarot A."/>
            <person name="Mingma R."/>
        </authorList>
    </citation>
    <scope>NUCLEOTIDE SEQUENCE [LARGE SCALE GENOMIC DNA]</scope>
    <source>
        <strain evidence="2 3">PKS22-38</strain>
    </source>
</reference>
<keyword evidence="2" id="KW-0378">Hydrolase</keyword>
<evidence type="ECO:0000313" key="3">
    <source>
        <dbReference type="Proteomes" id="UP001335729"/>
    </source>
</evidence>
<comment type="caution">
    <text evidence="2">The sequence shown here is derived from an EMBL/GenBank/DDBJ whole genome shotgun (WGS) entry which is preliminary data.</text>
</comment>
<evidence type="ECO:0000259" key="1">
    <source>
        <dbReference type="Pfam" id="PF21725"/>
    </source>
</evidence>
<dbReference type="Proteomes" id="UP001335729">
    <property type="component" value="Unassembled WGS sequence"/>
</dbReference>